<accession>A0ABT1H4V1</accession>
<comment type="caution">
    <text evidence="16">The sequence shown here is derived from an EMBL/GenBank/DDBJ whole genome shotgun (WGS) entry which is preliminary data.</text>
</comment>
<dbReference type="EMBL" id="JAMTCG010000006">
    <property type="protein sequence ID" value="MCP2162181.1"/>
    <property type="molecule type" value="Genomic_DNA"/>
</dbReference>
<dbReference type="CDD" id="cd09603">
    <property type="entry name" value="M1_APN_like"/>
    <property type="match status" value="1"/>
</dbReference>
<keyword evidence="9" id="KW-0862">Zinc</keyword>
<comment type="similarity">
    <text evidence="3">Belongs to the peptidase M1 family.</text>
</comment>
<dbReference type="SUPFAM" id="SSF63737">
    <property type="entry name" value="Leukotriene A4 hydrolase N-terminal domain"/>
    <property type="match status" value="1"/>
</dbReference>
<keyword evidence="8" id="KW-0378">Hydrolase</keyword>
<evidence type="ECO:0000256" key="2">
    <source>
        <dbReference type="ARBA" id="ARBA00001947"/>
    </source>
</evidence>
<sequence>MPGKSHKHGSATTGGPLLGDPTDGIDPYLPGNGNLGYRVSRYELDLEYKVASNRLSGTATLTATAIAHVGRFTVDLASHLSVSKVSVNGSRPSRYTHRSGKLSITPAHALPPGAAMTVEIKYGGSPRPIRGPWGEVGFEELTEGALCANQPNGAASWFPCDDHPASKASYQIAITTESPYTAVANGTLVRKRTKAAMTTWVYEQVEPMATYLATVSIGPYEKKSLARKPVPICAVLPSRLTDTFAHDFGRQREMMTAFCDMFGPYPFPEYTVVVTDDNLEIPIEAQGMSTFGANHCDGRRGSERLVAHELAHQWFGNSLTLTRWRDIWLHEGFACYSEWLWAERAGDDTADALARSHHKRLASQRQDLLLSDPGAEKMFDDRVYKRGALTLHALRLTIGDDAFFDLLRDWTHEYRYSSVTTDDFVGVAARHTDLSLTELWDAWLHSTPLPDLPDA</sequence>
<evidence type="ECO:0000256" key="3">
    <source>
        <dbReference type="ARBA" id="ARBA00010136"/>
    </source>
</evidence>
<evidence type="ECO:0000313" key="17">
    <source>
        <dbReference type="Proteomes" id="UP001205740"/>
    </source>
</evidence>
<dbReference type="Gene3D" id="1.10.390.10">
    <property type="entry name" value="Neutral Protease Domain 2"/>
    <property type="match status" value="1"/>
</dbReference>
<evidence type="ECO:0000256" key="6">
    <source>
        <dbReference type="ARBA" id="ARBA00022670"/>
    </source>
</evidence>
<gene>
    <name evidence="16" type="ORF">LX12_003385</name>
</gene>
<dbReference type="InterPro" id="IPR050344">
    <property type="entry name" value="Peptidase_M1_aminopeptidases"/>
</dbReference>
<evidence type="ECO:0000313" key="16">
    <source>
        <dbReference type="EMBL" id="MCP2162181.1"/>
    </source>
</evidence>
<dbReference type="InterPro" id="IPR042097">
    <property type="entry name" value="Aminopeptidase_N-like_N_sf"/>
</dbReference>
<dbReference type="SUPFAM" id="SSF55486">
    <property type="entry name" value="Metalloproteases ('zincins'), catalytic domain"/>
    <property type="match status" value="1"/>
</dbReference>
<feature type="domain" description="Peptidase M1 membrane alanine aminopeptidase" evidence="14">
    <location>
        <begin position="252"/>
        <end position="443"/>
    </location>
</feature>
<dbReference type="Gene3D" id="2.60.40.1730">
    <property type="entry name" value="tricorn interacting facor f3 domain"/>
    <property type="match status" value="1"/>
</dbReference>
<dbReference type="Proteomes" id="UP001205740">
    <property type="component" value="Unassembled WGS sequence"/>
</dbReference>
<dbReference type="Pfam" id="PF17900">
    <property type="entry name" value="Peptidase_M1_N"/>
    <property type="match status" value="1"/>
</dbReference>
<proteinExistence type="inferred from homology"/>
<dbReference type="InterPro" id="IPR045357">
    <property type="entry name" value="Aminopeptidase_N-like_N"/>
</dbReference>
<keyword evidence="7" id="KW-0479">Metal-binding</keyword>
<feature type="domain" description="Aminopeptidase N-like N-terminal" evidence="15">
    <location>
        <begin position="41"/>
        <end position="212"/>
    </location>
</feature>
<evidence type="ECO:0000256" key="12">
    <source>
        <dbReference type="ARBA" id="ARBA00031533"/>
    </source>
</evidence>
<comment type="catalytic activity">
    <reaction evidence="1">
        <text>Release of an N-terminal amino acid, Xaa-|-Yaa- from a peptide, amide or arylamide. Xaa is preferably Ala, but may be most amino acids including Pro (slow action). When a terminal hydrophobic residue is followed by a prolyl residue, the two may be released as an intact Xaa-Pro dipeptide.</text>
        <dbReference type="EC" id="3.4.11.2"/>
    </reaction>
</comment>
<dbReference type="InterPro" id="IPR027268">
    <property type="entry name" value="Peptidase_M4/M1_CTD_sf"/>
</dbReference>
<evidence type="ECO:0000256" key="9">
    <source>
        <dbReference type="ARBA" id="ARBA00022833"/>
    </source>
</evidence>
<keyword evidence="6" id="KW-0645">Protease</keyword>
<feature type="region of interest" description="Disordered" evidence="13">
    <location>
        <begin position="1"/>
        <end position="24"/>
    </location>
</feature>
<comment type="cofactor">
    <cofactor evidence="2">
        <name>Zn(2+)</name>
        <dbReference type="ChEBI" id="CHEBI:29105"/>
    </cofactor>
</comment>
<dbReference type="PANTHER" id="PTHR11533">
    <property type="entry name" value="PROTEASE M1 ZINC METALLOPROTEASE"/>
    <property type="match status" value="1"/>
</dbReference>
<keyword evidence="17" id="KW-1185">Reference proteome</keyword>
<evidence type="ECO:0000256" key="10">
    <source>
        <dbReference type="ARBA" id="ARBA00023049"/>
    </source>
</evidence>
<dbReference type="EC" id="3.4.11.2" evidence="4"/>
<evidence type="ECO:0000256" key="11">
    <source>
        <dbReference type="ARBA" id="ARBA00029811"/>
    </source>
</evidence>
<dbReference type="InterPro" id="IPR014782">
    <property type="entry name" value="Peptidase_M1_dom"/>
</dbReference>
<dbReference type="RefSeq" id="WP_253655744.1">
    <property type="nucleotide sequence ID" value="NZ_BAAAOE010000005.1"/>
</dbReference>
<dbReference type="Pfam" id="PF01433">
    <property type="entry name" value="Peptidase_M1"/>
    <property type="match status" value="1"/>
</dbReference>
<evidence type="ECO:0000259" key="15">
    <source>
        <dbReference type="Pfam" id="PF17900"/>
    </source>
</evidence>
<keyword evidence="10" id="KW-0482">Metalloprotease</keyword>
<protein>
    <recommendedName>
        <fullName evidence="5">Aminopeptidase N</fullName>
        <ecNumber evidence="4">3.4.11.2</ecNumber>
    </recommendedName>
    <alternativeName>
        <fullName evidence="11">Alanine aminopeptidase</fullName>
    </alternativeName>
    <alternativeName>
        <fullName evidence="12">Lysyl aminopeptidase</fullName>
    </alternativeName>
</protein>
<organism evidence="16 17">
    <name type="scientific">Williamsia serinedens</name>
    <dbReference type="NCBI Taxonomy" id="391736"/>
    <lineage>
        <taxon>Bacteria</taxon>
        <taxon>Bacillati</taxon>
        <taxon>Actinomycetota</taxon>
        <taxon>Actinomycetes</taxon>
        <taxon>Mycobacteriales</taxon>
        <taxon>Nocardiaceae</taxon>
        <taxon>Williamsia</taxon>
    </lineage>
</organism>
<dbReference type="PRINTS" id="PR00756">
    <property type="entry name" value="ALADIPTASE"/>
</dbReference>
<name>A0ABT1H4V1_9NOCA</name>
<evidence type="ECO:0000256" key="7">
    <source>
        <dbReference type="ARBA" id="ARBA00022723"/>
    </source>
</evidence>
<evidence type="ECO:0000256" key="1">
    <source>
        <dbReference type="ARBA" id="ARBA00000098"/>
    </source>
</evidence>
<evidence type="ECO:0000256" key="13">
    <source>
        <dbReference type="SAM" id="MobiDB-lite"/>
    </source>
</evidence>
<dbReference type="InterPro" id="IPR001930">
    <property type="entry name" value="Peptidase_M1"/>
</dbReference>
<evidence type="ECO:0000256" key="5">
    <source>
        <dbReference type="ARBA" id="ARBA00015611"/>
    </source>
</evidence>
<reference evidence="16 17" key="1">
    <citation type="submission" date="2022-06" db="EMBL/GenBank/DDBJ databases">
        <title>Genomic Encyclopedia of Archaeal and Bacterial Type Strains, Phase II (KMG-II): from individual species to whole genera.</title>
        <authorList>
            <person name="Goeker M."/>
        </authorList>
    </citation>
    <scope>NUCLEOTIDE SEQUENCE [LARGE SCALE GENOMIC DNA]</scope>
    <source>
        <strain evidence="16 17">DSM 45037</strain>
    </source>
</reference>
<evidence type="ECO:0000256" key="4">
    <source>
        <dbReference type="ARBA" id="ARBA00012564"/>
    </source>
</evidence>
<evidence type="ECO:0000256" key="8">
    <source>
        <dbReference type="ARBA" id="ARBA00022801"/>
    </source>
</evidence>
<evidence type="ECO:0000259" key="14">
    <source>
        <dbReference type="Pfam" id="PF01433"/>
    </source>
</evidence>